<gene>
    <name evidence="12" type="primary">tig</name>
    <name evidence="12" type="ORF">CGC53_10715</name>
</gene>
<dbReference type="Gene3D" id="3.30.70.1050">
    <property type="entry name" value="Trigger factor ribosome-binding domain"/>
    <property type="match status" value="1"/>
</dbReference>
<dbReference type="RefSeq" id="WP_095914750.1">
    <property type="nucleotide sequence ID" value="NZ_CAUUPF010000016.1"/>
</dbReference>
<evidence type="ECO:0000256" key="4">
    <source>
        <dbReference type="ARBA" id="ARBA00013194"/>
    </source>
</evidence>
<dbReference type="EMBL" id="CP022384">
    <property type="protein sequence ID" value="ATA82779.1"/>
    <property type="molecule type" value="Genomic_DNA"/>
</dbReference>
<comment type="subcellular location">
    <subcellularLocation>
        <location evidence="2">Cytoplasm</location>
    </subcellularLocation>
</comment>
<evidence type="ECO:0000256" key="7">
    <source>
        <dbReference type="ARBA" id="ARBA00023186"/>
    </source>
</evidence>
<dbReference type="Pfam" id="PF05698">
    <property type="entry name" value="Trigger_C"/>
    <property type="match status" value="1"/>
</dbReference>
<keyword evidence="8" id="KW-0413">Isomerase</keyword>
<keyword evidence="7" id="KW-0143">Chaperone</keyword>
<dbReference type="AlphaFoldDB" id="A0A250FCB2"/>
<dbReference type="KEGG" id="clk:CGC53_10715"/>
<dbReference type="Gene3D" id="1.10.3120.10">
    <property type="entry name" value="Trigger factor, C-terminal domain"/>
    <property type="match status" value="1"/>
</dbReference>
<feature type="domain" description="Trigger factor ribosome-binding bacterial" evidence="10">
    <location>
        <begin position="1"/>
        <end position="145"/>
    </location>
</feature>
<evidence type="ECO:0000313" key="12">
    <source>
        <dbReference type="EMBL" id="ATA82779.1"/>
    </source>
</evidence>
<dbReference type="InterPro" id="IPR027304">
    <property type="entry name" value="Trigger_fact/SurA_dom_sf"/>
</dbReference>
<evidence type="ECO:0000256" key="2">
    <source>
        <dbReference type="ARBA" id="ARBA00004496"/>
    </source>
</evidence>
<proteinExistence type="inferred from homology"/>
<dbReference type="SUPFAM" id="SSF109998">
    <property type="entry name" value="Triger factor/SurA peptide-binding domain-like"/>
    <property type="match status" value="1"/>
</dbReference>
<dbReference type="SUPFAM" id="SSF102735">
    <property type="entry name" value="Trigger factor ribosome-binding domain"/>
    <property type="match status" value="1"/>
</dbReference>
<evidence type="ECO:0000313" key="13">
    <source>
        <dbReference type="Proteomes" id="UP000217276"/>
    </source>
</evidence>
<dbReference type="GO" id="GO:0044183">
    <property type="term" value="F:protein folding chaperone"/>
    <property type="evidence" value="ECO:0007669"/>
    <property type="project" value="TreeGrafter"/>
</dbReference>
<dbReference type="PANTHER" id="PTHR30560">
    <property type="entry name" value="TRIGGER FACTOR CHAPERONE AND PEPTIDYL-PROLYL CIS/TRANS ISOMERASE"/>
    <property type="match status" value="1"/>
</dbReference>
<dbReference type="GO" id="GO:0043022">
    <property type="term" value="F:ribosome binding"/>
    <property type="evidence" value="ECO:0007669"/>
    <property type="project" value="TreeGrafter"/>
</dbReference>
<protein>
    <recommendedName>
        <fullName evidence="5">Trigger factor</fullName>
        <ecNumber evidence="4">5.2.1.8</ecNumber>
    </recommendedName>
    <alternativeName>
        <fullName evidence="9">PPIase</fullName>
    </alternativeName>
</protein>
<dbReference type="EC" id="5.2.1.8" evidence="4"/>
<evidence type="ECO:0000256" key="3">
    <source>
        <dbReference type="ARBA" id="ARBA00005464"/>
    </source>
</evidence>
<dbReference type="Pfam" id="PF05697">
    <property type="entry name" value="Trigger_N"/>
    <property type="match status" value="1"/>
</dbReference>
<evidence type="ECO:0000256" key="5">
    <source>
        <dbReference type="ARBA" id="ARBA00016902"/>
    </source>
</evidence>
<dbReference type="PIRSF" id="PIRSF003095">
    <property type="entry name" value="Trigger_factor"/>
    <property type="match status" value="1"/>
</dbReference>
<dbReference type="Proteomes" id="UP000217276">
    <property type="component" value="Chromosome"/>
</dbReference>
<dbReference type="InterPro" id="IPR005215">
    <property type="entry name" value="Trig_fac"/>
</dbReference>
<comment type="similarity">
    <text evidence="3">Belongs to the FKBP-type PPIase family. Tig subfamily.</text>
</comment>
<evidence type="ECO:0000256" key="6">
    <source>
        <dbReference type="ARBA" id="ARBA00023110"/>
    </source>
</evidence>
<organism evidence="12 13">
    <name type="scientific">Capnocytophaga leadbetteri</name>
    <dbReference type="NCBI Taxonomy" id="327575"/>
    <lineage>
        <taxon>Bacteria</taxon>
        <taxon>Pseudomonadati</taxon>
        <taxon>Bacteroidota</taxon>
        <taxon>Flavobacteriia</taxon>
        <taxon>Flavobacteriales</taxon>
        <taxon>Flavobacteriaceae</taxon>
        <taxon>Capnocytophaga</taxon>
    </lineage>
</organism>
<dbReference type="GO" id="GO:0043335">
    <property type="term" value="P:protein unfolding"/>
    <property type="evidence" value="ECO:0007669"/>
    <property type="project" value="TreeGrafter"/>
</dbReference>
<reference evidence="13" key="1">
    <citation type="submission" date="2017-06" db="EMBL/GenBank/DDBJ databases">
        <title>Capnocytophaga spp. assemblies.</title>
        <authorList>
            <person name="Gulvik C.A."/>
        </authorList>
    </citation>
    <scope>NUCLEOTIDE SEQUENCE [LARGE SCALE GENOMIC DNA]</scope>
    <source>
        <strain evidence="13">H6253</strain>
    </source>
</reference>
<dbReference type="InterPro" id="IPR036611">
    <property type="entry name" value="Trigger_fac_ribosome-bd_sf"/>
</dbReference>
<dbReference type="GO" id="GO:0005737">
    <property type="term" value="C:cytoplasm"/>
    <property type="evidence" value="ECO:0007669"/>
    <property type="project" value="UniProtKB-SubCell"/>
</dbReference>
<dbReference type="GO" id="GO:0003755">
    <property type="term" value="F:peptidyl-prolyl cis-trans isomerase activity"/>
    <property type="evidence" value="ECO:0007669"/>
    <property type="project" value="UniProtKB-KW"/>
</dbReference>
<evidence type="ECO:0000256" key="9">
    <source>
        <dbReference type="ARBA" id="ARBA00029986"/>
    </source>
</evidence>
<dbReference type="GO" id="GO:0051083">
    <property type="term" value="P:'de novo' cotranslational protein folding"/>
    <property type="evidence" value="ECO:0007669"/>
    <property type="project" value="TreeGrafter"/>
</dbReference>
<evidence type="ECO:0000256" key="8">
    <source>
        <dbReference type="ARBA" id="ARBA00023235"/>
    </source>
</evidence>
<dbReference type="InterPro" id="IPR008881">
    <property type="entry name" value="Trigger_fac_ribosome-bd_bac"/>
</dbReference>
<dbReference type="InterPro" id="IPR037041">
    <property type="entry name" value="Trigger_fac_C_sf"/>
</dbReference>
<dbReference type="GO" id="GO:0015031">
    <property type="term" value="P:protein transport"/>
    <property type="evidence" value="ECO:0007669"/>
    <property type="project" value="InterPro"/>
</dbReference>
<dbReference type="NCBIfam" id="TIGR00115">
    <property type="entry name" value="tig"/>
    <property type="match status" value="1"/>
</dbReference>
<sequence>MNISREQKDALNAVITIDIVKSDYAENVEKTLNRYRKTANVPGFRKGHVPMGMIQRQFGKAIKFDEINEITNRSLNEYIYKEKIGMLGNPLPIVKDIDIEADDFQFQFEIGLAPTFEVNLKPAEGILRYEIEVDKPQIDKQIERIQKQFGKLVSKGEVLDNEDIELTGTFFNEEKNIESQATFKLTDLSPEVRKTFIGKKVGDQFQLQTKGLFEDAHSLMHYLKVSHDEAHHLDVEVTFTLEEINEREKAALDADLFSKLFPDGSVTTEEQLRAKIKEGAELQFNEQADQHFLNTVTDYLVDNTHFDLPAAFLKKWLRTAGEKELTEQEANEEYERSERGLRYQLIESKIMNDNNLQPTNEEIKEFGREYIKAQLLQYGMPADDDAQVDSILDRILKNHEEVQRIQQQVVFKKLIAFYKENAAINTKKVTFDEFIKLAFPE</sequence>
<dbReference type="PANTHER" id="PTHR30560:SF3">
    <property type="entry name" value="TRIGGER FACTOR-LIKE PROTEIN TIG, CHLOROPLASTIC"/>
    <property type="match status" value="1"/>
</dbReference>
<accession>A0A250FCB2</accession>
<keyword evidence="6" id="KW-0697">Rotamase</keyword>
<dbReference type="InterPro" id="IPR008880">
    <property type="entry name" value="Trigger_fac_C"/>
</dbReference>
<comment type="catalytic activity">
    <reaction evidence="1">
        <text>[protein]-peptidylproline (omega=180) = [protein]-peptidylproline (omega=0)</text>
        <dbReference type="Rhea" id="RHEA:16237"/>
        <dbReference type="Rhea" id="RHEA-COMP:10747"/>
        <dbReference type="Rhea" id="RHEA-COMP:10748"/>
        <dbReference type="ChEBI" id="CHEBI:83833"/>
        <dbReference type="ChEBI" id="CHEBI:83834"/>
        <dbReference type="EC" id="5.2.1.8"/>
    </reaction>
</comment>
<evidence type="ECO:0000256" key="1">
    <source>
        <dbReference type="ARBA" id="ARBA00000971"/>
    </source>
</evidence>
<keyword evidence="13" id="KW-1185">Reference proteome</keyword>
<evidence type="ECO:0000259" key="10">
    <source>
        <dbReference type="Pfam" id="PF05697"/>
    </source>
</evidence>
<evidence type="ECO:0000259" key="11">
    <source>
        <dbReference type="Pfam" id="PF05698"/>
    </source>
</evidence>
<feature type="domain" description="Trigger factor C-terminal" evidence="11">
    <location>
        <begin position="270"/>
        <end position="372"/>
    </location>
</feature>
<name>A0A250FCB2_9FLAO</name>